<keyword evidence="2" id="KW-1185">Reference proteome</keyword>
<organism evidence="1 2">
    <name type="scientific">Prunus dulcis</name>
    <name type="common">Almond</name>
    <name type="synonym">Amygdalus dulcis</name>
    <dbReference type="NCBI Taxonomy" id="3755"/>
    <lineage>
        <taxon>Eukaryota</taxon>
        <taxon>Viridiplantae</taxon>
        <taxon>Streptophyta</taxon>
        <taxon>Embryophyta</taxon>
        <taxon>Tracheophyta</taxon>
        <taxon>Spermatophyta</taxon>
        <taxon>Magnoliopsida</taxon>
        <taxon>eudicotyledons</taxon>
        <taxon>Gunneridae</taxon>
        <taxon>Pentapetalae</taxon>
        <taxon>rosids</taxon>
        <taxon>fabids</taxon>
        <taxon>Rosales</taxon>
        <taxon>Rosaceae</taxon>
        <taxon>Amygdaloideae</taxon>
        <taxon>Amygdaleae</taxon>
        <taxon>Prunus</taxon>
    </lineage>
</organism>
<sequence>MKALIRVCLAPSALAKRSILTLKPSNEAFCPLKNLSYGGWNPPKNSSKFLGSKLPIFGLNFGSIFWLIRLESRLDMGMYGKRRKRRRVCKLWHSIWWPDEGEMVV</sequence>
<evidence type="ECO:0000313" key="1">
    <source>
        <dbReference type="EMBL" id="KAI5316473.1"/>
    </source>
</evidence>
<name>A0AAD4V186_PRUDU</name>
<reference evidence="1 2" key="1">
    <citation type="journal article" date="2022" name="G3 (Bethesda)">
        <title>Whole-genome sequence and methylome profiling of the almond [Prunus dulcis (Mill.) D.A. Webb] cultivar 'Nonpareil'.</title>
        <authorList>
            <person name="D'Amico-Willman K.M."/>
            <person name="Ouma W.Z."/>
            <person name="Meulia T."/>
            <person name="Sideli G.M."/>
            <person name="Gradziel T.M."/>
            <person name="Fresnedo-Ramirez J."/>
        </authorList>
    </citation>
    <scope>NUCLEOTIDE SEQUENCE [LARGE SCALE GENOMIC DNA]</scope>
    <source>
        <strain evidence="1">Clone GOH B32 T37-40</strain>
    </source>
</reference>
<proteinExistence type="predicted"/>
<accession>A0AAD4V186</accession>
<comment type="caution">
    <text evidence="1">The sequence shown here is derived from an EMBL/GenBank/DDBJ whole genome shotgun (WGS) entry which is preliminary data.</text>
</comment>
<gene>
    <name evidence="1" type="ORF">L3X38_036180</name>
</gene>
<dbReference type="EMBL" id="JAJFAZ020000007">
    <property type="protein sequence ID" value="KAI5316473.1"/>
    <property type="molecule type" value="Genomic_DNA"/>
</dbReference>
<dbReference type="Proteomes" id="UP001054821">
    <property type="component" value="Chromosome 7"/>
</dbReference>
<evidence type="ECO:0000313" key="2">
    <source>
        <dbReference type="Proteomes" id="UP001054821"/>
    </source>
</evidence>
<protein>
    <submittedName>
        <fullName evidence="1">Uncharacterized protein</fullName>
    </submittedName>
</protein>
<dbReference type="AlphaFoldDB" id="A0AAD4V186"/>